<feature type="region of interest" description="Disordered" evidence="1">
    <location>
        <begin position="1"/>
        <end position="41"/>
    </location>
</feature>
<dbReference type="Proteomes" id="UP000825935">
    <property type="component" value="Chromosome 24"/>
</dbReference>
<protein>
    <submittedName>
        <fullName evidence="2">Uncharacterized protein</fullName>
    </submittedName>
</protein>
<reference evidence="2" key="1">
    <citation type="submission" date="2021-08" db="EMBL/GenBank/DDBJ databases">
        <title>WGS assembly of Ceratopteris richardii.</title>
        <authorList>
            <person name="Marchant D.B."/>
            <person name="Chen G."/>
            <person name="Jenkins J."/>
            <person name="Shu S."/>
            <person name="Leebens-Mack J."/>
            <person name="Grimwood J."/>
            <person name="Schmutz J."/>
            <person name="Soltis P."/>
            <person name="Soltis D."/>
            <person name="Chen Z.-H."/>
        </authorList>
    </citation>
    <scope>NUCLEOTIDE SEQUENCE</scope>
    <source>
        <strain evidence="2">Whitten #5841</strain>
        <tissue evidence="2">Leaf</tissue>
    </source>
</reference>
<feature type="compositionally biased region" description="Basic and acidic residues" evidence="1">
    <location>
        <begin position="196"/>
        <end position="211"/>
    </location>
</feature>
<organism evidence="2 3">
    <name type="scientific">Ceratopteris richardii</name>
    <name type="common">Triangle waterfern</name>
    <dbReference type="NCBI Taxonomy" id="49495"/>
    <lineage>
        <taxon>Eukaryota</taxon>
        <taxon>Viridiplantae</taxon>
        <taxon>Streptophyta</taxon>
        <taxon>Embryophyta</taxon>
        <taxon>Tracheophyta</taxon>
        <taxon>Polypodiopsida</taxon>
        <taxon>Polypodiidae</taxon>
        <taxon>Polypodiales</taxon>
        <taxon>Pteridineae</taxon>
        <taxon>Pteridaceae</taxon>
        <taxon>Parkerioideae</taxon>
        <taxon>Ceratopteris</taxon>
    </lineage>
</organism>
<dbReference type="OrthoDB" id="6363407at2759"/>
<proteinExistence type="predicted"/>
<feature type="compositionally biased region" description="Acidic residues" evidence="1">
    <location>
        <begin position="169"/>
        <end position="178"/>
    </location>
</feature>
<feature type="region of interest" description="Disordered" evidence="1">
    <location>
        <begin position="194"/>
        <end position="256"/>
    </location>
</feature>
<sequence>MATAAPHPSRSKSDTDQQIPVSKPASAGNEDTEDIQSSKQLDAKASRLLKAAQRASETAKRAYAVGIETTQVRARQVSDVVLENANRATDSSKAFLSKVASKAGHYAGKAQTKASKYKANVSRAIQLPKDQEGEHVGFPLSIFLWCSTMCGRSKPQPKPLPHQDRELQPEESEGEEFSVEFLAITADEYASALEDDAAKLEEEIAAKEKKNAPSKSTTPTPAPTPTSATTPAHTSTTTPPTAPSSRANAIPAKPAT</sequence>
<dbReference type="AlphaFoldDB" id="A0A8T2RS25"/>
<evidence type="ECO:0000313" key="2">
    <source>
        <dbReference type="EMBL" id="KAH7299269.1"/>
    </source>
</evidence>
<gene>
    <name evidence="2" type="ORF">KP509_24G003100</name>
</gene>
<evidence type="ECO:0000313" key="3">
    <source>
        <dbReference type="Proteomes" id="UP000825935"/>
    </source>
</evidence>
<feature type="compositionally biased region" description="Low complexity" evidence="1">
    <location>
        <begin position="213"/>
        <end position="245"/>
    </location>
</feature>
<accession>A0A8T2RS25</accession>
<name>A0A8T2RS25_CERRI</name>
<keyword evidence="3" id="KW-1185">Reference proteome</keyword>
<feature type="region of interest" description="Disordered" evidence="1">
    <location>
        <begin position="153"/>
        <end position="180"/>
    </location>
</feature>
<comment type="caution">
    <text evidence="2">The sequence shown here is derived from an EMBL/GenBank/DDBJ whole genome shotgun (WGS) entry which is preliminary data.</text>
</comment>
<dbReference type="EMBL" id="CM035429">
    <property type="protein sequence ID" value="KAH7299269.1"/>
    <property type="molecule type" value="Genomic_DNA"/>
</dbReference>
<evidence type="ECO:0000256" key="1">
    <source>
        <dbReference type="SAM" id="MobiDB-lite"/>
    </source>
</evidence>